<sequence>MRRHKLRRAIVNRDGWCVVDPAGRTVRHDLDRDTAREDYVRTCGDGRTWGWLVANGYRLVEGGPPDRSDD</sequence>
<evidence type="ECO:0000313" key="1">
    <source>
        <dbReference type="EMBL" id="ROQ00426.1"/>
    </source>
</evidence>
<comment type="caution">
    <text evidence="1">The sequence shown here is derived from an EMBL/GenBank/DDBJ whole genome shotgun (WGS) entry which is preliminary data.</text>
</comment>
<dbReference type="AlphaFoldDB" id="A0A3N1MGY0"/>
<evidence type="ECO:0000313" key="2">
    <source>
        <dbReference type="Proteomes" id="UP000278222"/>
    </source>
</evidence>
<accession>A0A3N1MGY0</accession>
<organism evidence="1 2">
    <name type="scientific">Stella humosa</name>
    <dbReference type="NCBI Taxonomy" id="94"/>
    <lineage>
        <taxon>Bacteria</taxon>
        <taxon>Pseudomonadati</taxon>
        <taxon>Pseudomonadota</taxon>
        <taxon>Alphaproteobacteria</taxon>
        <taxon>Rhodospirillales</taxon>
        <taxon>Stellaceae</taxon>
        <taxon>Stella</taxon>
    </lineage>
</organism>
<protein>
    <submittedName>
        <fullName evidence="1">Uncharacterized protein</fullName>
    </submittedName>
</protein>
<name>A0A3N1MGY0_9PROT</name>
<reference evidence="1 2" key="1">
    <citation type="submission" date="2018-11" db="EMBL/GenBank/DDBJ databases">
        <title>Genomic Encyclopedia of Type Strains, Phase IV (KMG-IV): sequencing the most valuable type-strain genomes for metagenomic binning, comparative biology and taxonomic classification.</title>
        <authorList>
            <person name="Goeker M."/>
        </authorList>
    </citation>
    <scope>NUCLEOTIDE SEQUENCE [LARGE SCALE GENOMIC DNA]</scope>
    <source>
        <strain evidence="1 2">DSM 5900</strain>
    </source>
</reference>
<dbReference type="EMBL" id="RJKX01000013">
    <property type="protein sequence ID" value="ROQ00426.1"/>
    <property type="molecule type" value="Genomic_DNA"/>
</dbReference>
<keyword evidence="2" id="KW-1185">Reference proteome</keyword>
<dbReference type="RefSeq" id="WP_123689705.1">
    <property type="nucleotide sequence ID" value="NZ_AP019700.1"/>
</dbReference>
<gene>
    <name evidence="1" type="ORF">EDC65_2225</name>
</gene>
<dbReference type="Proteomes" id="UP000278222">
    <property type="component" value="Unassembled WGS sequence"/>
</dbReference>
<proteinExistence type="predicted"/>